<evidence type="ECO:0000256" key="1">
    <source>
        <dbReference type="SAM" id="MobiDB-lite"/>
    </source>
</evidence>
<feature type="compositionally biased region" description="Basic and acidic residues" evidence="1">
    <location>
        <begin position="14"/>
        <end position="26"/>
    </location>
</feature>
<accession>A0ABV0U081</accession>
<organism evidence="2 3">
    <name type="scientific">Ilyodon furcidens</name>
    <name type="common">goldbreast splitfin</name>
    <dbReference type="NCBI Taxonomy" id="33524"/>
    <lineage>
        <taxon>Eukaryota</taxon>
        <taxon>Metazoa</taxon>
        <taxon>Chordata</taxon>
        <taxon>Craniata</taxon>
        <taxon>Vertebrata</taxon>
        <taxon>Euteleostomi</taxon>
        <taxon>Actinopterygii</taxon>
        <taxon>Neopterygii</taxon>
        <taxon>Teleostei</taxon>
        <taxon>Neoteleostei</taxon>
        <taxon>Acanthomorphata</taxon>
        <taxon>Ovalentaria</taxon>
        <taxon>Atherinomorphae</taxon>
        <taxon>Cyprinodontiformes</taxon>
        <taxon>Goodeidae</taxon>
        <taxon>Ilyodon</taxon>
    </lineage>
</organism>
<protein>
    <submittedName>
        <fullName evidence="2">Uncharacterized protein</fullName>
    </submittedName>
</protein>
<reference evidence="2 3" key="1">
    <citation type="submission" date="2021-06" db="EMBL/GenBank/DDBJ databases">
        <authorList>
            <person name="Palmer J.M."/>
        </authorList>
    </citation>
    <scope>NUCLEOTIDE SEQUENCE [LARGE SCALE GENOMIC DNA]</scope>
    <source>
        <strain evidence="3">if_2019</strain>
        <tissue evidence="2">Muscle</tissue>
    </source>
</reference>
<keyword evidence="3" id="KW-1185">Reference proteome</keyword>
<comment type="caution">
    <text evidence="2">The sequence shown here is derived from an EMBL/GenBank/DDBJ whole genome shotgun (WGS) entry which is preliminary data.</text>
</comment>
<sequence>MTKKSPPSSSVRPDQVRQEVRHEKSKAYPTFQSKRQSITQGHKYVRWSYEIFDTMDAQKFILEVNCLMAQYATDDRADTERELGVTPSSCLEMLVVFWIFFSFNSMFGKCPHVLNFQQRPQSELWLYH</sequence>
<proteinExistence type="predicted"/>
<evidence type="ECO:0000313" key="3">
    <source>
        <dbReference type="Proteomes" id="UP001482620"/>
    </source>
</evidence>
<evidence type="ECO:0000313" key="2">
    <source>
        <dbReference type="EMBL" id="MEQ2238199.1"/>
    </source>
</evidence>
<name>A0ABV0U081_9TELE</name>
<feature type="compositionally biased region" description="Polar residues" evidence="1">
    <location>
        <begin position="1"/>
        <end position="12"/>
    </location>
</feature>
<feature type="region of interest" description="Disordered" evidence="1">
    <location>
        <begin position="1"/>
        <end position="34"/>
    </location>
</feature>
<dbReference type="EMBL" id="JAHRIQ010050993">
    <property type="protein sequence ID" value="MEQ2238199.1"/>
    <property type="molecule type" value="Genomic_DNA"/>
</dbReference>
<dbReference type="Proteomes" id="UP001482620">
    <property type="component" value="Unassembled WGS sequence"/>
</dbReference>
<gene>
    <name evidence="2" type="ORF">ILYODFUR_030813</name>
</gene>